<dbReference type="InParanoid" id="F8QDG1"/>
<protein>
    <submittedName>
        <fullName evidence="1">Uncharacterized protein</fullName>
    </submittedName>
</protein>
<keyword evidence="2" id="KW-1185">Reference proteome</keyword>
<name>F8QDG1_SERL3</name>
<evidence type="ECO:0000313" key="1">
    <source>
        <dbReference type="EMBL" id="EGN93632.1"/>
    </source>
</evidence>
<dbReference type="AlphaFoldDB" id="F8QDG1"/>
<dbReference type="EMBL" id="GL945491">
    <property type="protein sequence ID" value="EGN93632.1"/>
    <property type="molecule type" value="Genomic_DNA"/>
</dbReference>
<dbReference type="HOGENOM" id="CLU_3147328_0_0_1"/>
<feature type="non-terminal residue" evidence="1">
    <location>
        <position position="1"/>
    </location>
</feature>
<dbReference type="Proteomes" id="UP000008063">
    <property type="component" value="Unassembled WGS sequence"/>
</dbReference>
<gene>
    <name evidence="1" type="ORF">SERLA73DRAFT_63856</name>
</gene>
<sequence>ITYTGFDSGSGIWICTKDCCPNCTHITNAHHYLQKLVTMDPDARDNQAG</sequence>
<proteinExistence type="predicted"/>
<evidence type="ECO:0000313" key="2">
    <source>
        <dbReference type="Proteomes" id="UP000008063"/>
    </source>
</evidence>
<organism evidence="2">
    <name type="scientific">Serpula lacrymans var. lacrymans (strain S7.3)</name>
    <name type="common">Dry rot fungus</name>
    <dbReference type="NCBI Taxonomy" id="936435"/>
    <lineage>
        <taxon>Eukaryota</taxon>
        <taxon>Fungi</taxon>
        <taxon>Dikarya</taxon>
        <taxon>Basidiomycota</taxon>
        <taxon>Agaricomycotina</taxon>
        <taxon>Agaricomycetes</taxon>
        <taxon>Agaricomycetidae</taxon>
        <taxon>Boletales</taxon>
        <taxon>Coniophorineae</taxon>
        <taxon>Serpulaceae</taxon>
        <taxon>Serpula</taxon>
    </lineage>
</organism>
<reference evidence="2" key="1">
    <citation type="journal article" date="2011" name="Science">
        <title>The plant cell wall-decomposing machinery underlies the functional diversity of forest fungi.</title>
        <authorList>
            <person name="Eastwood D.C."/>
            <person name="Floudas D."/>
            <person name="Binder M."/>
            <person name="Majcherczyk A."/>
            <person name="Schneider P."/>
            <person name="Aerts A."/>
            <person name="Asiegbu F.O."/>
            <person name="Baker S.E."/>
            <person name="Barry K."/>
            <person name="Bendiksby M."/>
            <person name="Blumentritt M."/>
            <person name="Coutinho P.M."/>
            <person name="Cullen D."/>
            <person name="de Vries R.P."/>
            <person name="Gathman A."/>
            <person name="Goodell B."/>
            <person name="Henrissat B."/>
            <person name="Ihrmark K."/>
            <person name="Kauserud H."/>
            <person name="Kohler A."/>
            <person name="LaButti K."/>
            <person name="Lapidus A."/>
            <person name="Lavin J.L."/>
            <person name="Lee Y.-H."/>
            <person name="Lindquist E."/>
            <person name="Lilly W."/>
            <person name="Lucas S."/>
            <person name="Morin E."/>
            <person name="Murat C."/>
            <person name="Oguiza J.A."/>
            <person name="Park J."/>
            <person name="Pisabarro A.G."/>
            <person name="Riley R."/>
            <person name="Rosling A."/>
            <person name="Salamov A."/>
            <person name="Schmidt O."/>
            <person name="Schmutz J."/>
            <person name="Skrede I."/>
            <person name="Stenlid J."/>
            <person name="Wiebenga A."/>
            <person name="Xie X."/>
            <person name="Kuees U."/>
            <person name="Hibbett D.S."/>
            <person name="Hoffmeister D."/>
            <person name="Hoegberg N."/>
            <person name="Martin F."/>
            <person name="Grigoriev I.V."/>
            <person name="Watkinson S.C."/>
        </authorList>
    </citation>
    <scope>NUCLEOTIDE SEQUENCE [LARGE SCALE GENOMIC DNA]</scope>
    <source>
        <strain evidence="2">strain S7.3</strain>
    </source>
</reference>
<accession>F8QDG1</accession>